<organism evidence="5">
    <name type="scientific">Alexandrium catenella</name>
    <name type="common">Red tide dinoflagellate</name>
    <name type="synonym">Gonyaulax catenella</name>
    <dbReference type="NCBI Taxonomy" id="2925"/>
    <lineage>
        <taxon>Eukaryota</taxon>
        <taxon>Sar</taxon>
        <taxon>Alveolata</taxon>
        <taxon>Dinophyceae</taxon>
        <taxon>Gonyaulacales</taxon>
        <taxon>Pyrocystaceae</taxon>
        <taxon>Alexandrium</taxon>
    </lineage>
</organism>
<keyword evidence="3" id="KW-0456">Lyase</keyword>
<dbReference type="SUPFAM" id="SSF51735">
    <property type="entry name" value="NAD(P)-binding Rossmann-fold domains"/>
    <property type="match status" value="1"/>
</dbReference>
<dbReference type="GO" id="GO:0008460">
    <property type="term" value="F:dTDP-glucose 4,6-dehydratase activity"/>
    <property type="evidence" value="ECO:0007669"/>
    <property type="project" value="InterPro"/>
</dbReference>
<evidence type="ECO:0000256" key="1">
    <source>
        <dbReference type="ARBA" id="ARBA00001911"/>
    </source>
</evidence>
<accession>A0A7S1Q5W2</accession>
<sequence>MVTSSPASGFNRGPHAISAERRASMAKAQEDVKGYDVYRDFPRLDNLAQRQHTPTCVLVTGVAGFIASHVTIRLVRLYPHYRVVGVDRLSYCSDIRNVMDPLAGCSNFRFVQADICDYERMVALMTEEKVDTVLHLAAQSHVDLSFKQGGPRQFSRDNVEGTASLLEAAHKVGIRRFVNCSTDEVYGEGSFDNRVTFDEATALRPTNPYSASKAGADLLAQSFHKSFGLPMVITRGNNVYGPHQFYEKVIPKFISQLWLGRRLTIHGSGGNTRNFLHVQDTASAFDAIMHCGLDGEAYNIGGRNEKSVLDVAADLLVLMGLDSRKHELLEHVPDRLHNDACYPISCQKLGALGWTEQLGWEFGLANTTAFFLQRLRSESRDLSELVQAHPLHSATPARSRL</sequence>
<dbReference type="InterPro" id="IPR016040">
    <property type="entry name" value="NAD(P)-bd_dom"/>
</dbReference>
<name>A0A7S1Q5W2_ALECA</name>
<dbReference type="Gene3D" id="3.40.50.720">
    <property type="entry name" value="NAD(P)-binding Rossmann-like Domain"/>
    <property type="match status" value="1"/>
</dbReference>
<dbReference type="AlphaFoldDB" id="A0A7S1Q5W2"/>
<evidence type="ECO:0000256" key="2">
    <source>
        <dbReference type="ARBA" id="ARBA00023027"/>
    </source>
</evidence>
<dbReference type="FunFam" id="3.40.50.720:FF:000304">
    <property type="entry name" value="UDP-glucose 4,6-dehydratase"/>
    <property type="match status" value="1"/>
</dbReference>
<reference evidence="5" key="1">
    <citation type="submission" date="2021-01" db="EMBL/GenBank/DDBJ databases">
        <authorList>
            <person name="Corre E."/>
            <person name="Pelletier E."/>
            <person name="Niang G."/>
            <person name="Scheremetjew M."/>
            <person name="Finn R."/>
            <person name="Kale V."/>
            <person name="Holt S."/>
            <person name="Cochrane G."/>
            <person name="Meng A."/>
            <person name="Brown T."/>
            <person name="Cohen L."/>
        </authorList>
    </citation>
    <scope>NUCLEOTIDE SEQUENCE</scope>
    <source>
        <strain evidence="5">OF101</strain>
    </source>
</reference>
<protein>
    <recommendedName>
        <fullName evidence="4">NAD(P)-binding domain-containing protein</fullName>
    </recommendedName>
</protein>
<keyword evidence="2" id="KW-0520">NAD</keyword>
<proteinExistence type="predicted"/>
<dbReference type="Pfam" id="PF16363">
    <property type="entry name" value="GDP_Man_Dehyd"/>
    <property type="match status" value="1"/>
</dbReference>
<feature type="domain" description="NAD(P)-binding" evidence="4">
    <location>
        <begin position="58"/>
        <end position="363"/>
    </location>
</feature>
<dbReference type="Gene3D" id="3.90.25.10">
    <property type="entry name" value="UDP-galactose 4-epimerase, domain 1"/>
    <property type="match status" value="1"/>
</dbReference>
<dbReference type="GO" id="GO:0009225">
    <property type="term" value="P:nucleotide-sugar metabolic process"/>
    <property type="evidence" value="ECO:0007669"/>
    <property type="project" value="InterPro"/>
</dbReference>
<evidence type="ECO:0000259" key="4">
    <source>
        <dbReference type="Pfam" id="PF16363"/>
    </source>
</evidence>
<dbReference type="InterPro" id="IPR036291">
    <property type="entry name" value="NAD(P)-bd_dom_sf"/>
</dbReference>
<dbReference type="EMBL" id="HBGE01026962">
    <property type="protein sequence ID" value="CAD9118888.1"/>
    <property type="molecule type" value="Transcribed_RNA"/>
</dbReference>
<evidence type="ECO:0000313" key="5">
    <source>
        <dbReference type="EMBL" id="CAD9118888.1"/>
    </source>
</evidence>
<dbReference type="CDD" id="cd05246">
    <property type="entry name" value="dTDP_GD_SDR_e"/>
    <property type="match status" value="1"/>
</dbReference>
<gene>
    <name evidence="5" type="ORF">ACAT0790_LOCUS16222</name>
</gene>
<comment type="cofactor">
    <cofactor evidence="1">
        <name>NAD(+)</name>
        <dbReference type="ChEBI" id="CHEBI:57540"/>
    </cofactor>
</comment>
<evidence type="ECO:0000256" key="3">
    <source>
        <dbReference type="ARBA" id="ARBA00023239"/>
    </source>
</evidence>
<dbReference type="PANTHER" id="PTHR43000">
    <property type="entry name" value="DTDP-D-GLUCOSE 4,6-DEHYDRATASE-RELATED"/>
    <property type="match status" value="1"/>
</dbReference>
<dbReference type="InterPro" id="IPR005888">
    <property type="entry name" value="dTDP_Gluc_deHydtase"/>
</dbReference>